<protein>
    <submittedName>
        <fullName evidence="1">Uncharacterized protein</fullName>
    </submittedName>
</protein>
<name>A0A3G9GFF5_9NEIS</name>
<reference evidence="2" key="1">
    <citation type="journal article" date="2017" name="Biotechnol. Biofuels">
        <title>Evaluation of environmental bacterial communities as a factor affecting the growth of duckweed Lemna minor.</title>
        <authorList>
            <person name="Ishizawa H."/>
            <person name="Kuroda M."/>
            <person name="Morikawa M."/>
            <person name="Ike M."/>
        </authorList>
    </citation>
    <scope>NUCLEOTIDE SEQUENCE [LARGE SCALE GENOMIC DNA]</scope>
    <source>
        <strain evidence="2">H3</strain>
    </source>
</reference>
<dbReference type="AlphaFoldDB" id="A0A3G9GFF5"/>
<gene>
    <name evidence="1" type="ORF">DLM_2497</name>
</gene>
<dbReference type="KEGG" id="amah:DLM_2497"/>
<evidence type="ECO:0000313" key="2">
    <source>
        <dbReference type="Proteomes" id="UP000198290"/>
    </source>
</evidence>
<proteinExistence type="predicted"/>
<evidence type="ECO:0000313" key="1">
    <source>
        <dbReference type="EMBL" id="BBF86104.1"/>
    </source>
</evidence>
<dbReference type="EMBL" id="AP018823">
    <property type="protein sequence ID" value="BBF86104.1"/>
    <property type="molecule type" value="Genomic_DNA"/>
</dbReference>
<dbReference type="Proteomes" id="UP000198290">
    <property type="component" value="Chromosome"/>
</dbReference>
<accession>A0A3G9GFF5</accession>
<keyword evidence="2" id="KW-1185">Reference proteome</keyword>
<reference evidence="2" key="3">
    <citation type="journal article" date="2017" name="Plant Physiol. Biochem.">
        <title>Differential oxidative and antioxidative response of duckweed Lemna minor toward plant growth promoting/inhibiting bacteria.</title>
        <authorList>
            <person name="Ishizawa H."/>
            <person name="Kuroda M."/>
            <person name="Morikawa M."/>
            <person name="Ike M."/>
        </authorList>
    </citation>
    <scope>NUCLEOTIDE SEQUENCE [LARGE SCALE GENOMIC DNA]</scope>
    <source>
        <strain evidence="2">H3</strain>
    </source>
</reference>
<sequence>MAGVVGHGDASARLASFQAETKRFRVPWQAERGCATLQVG</sequence>
<organism evidence="1 2">
    <name type="scientific">Aquitalea magnusonii</name>
    <dbReference type="NCBI Taxonomy" id="332411"/>
    <lineage>
        <taxon>Bacteria</taxon>
        <taxon>Pseudomonadati</taxon>
        <taxon>Pseudomonadota</taxon>
        <taxon>Betaproteobacteria</taxon>
        <taxon>Neisseriales</taxon>
        <taxon>Chromobacteriaceae</taxon>
        <taxon>Aquitalea</taxon>
    </lineage>
</organism>
<reference evidence="1 2" key="2">
    <citation type="journal article" date="2017" name="Genome Announc.">
        <title>Draft genome sequence of Aquitalea magnusonii strain H3, a plant growth-promoting bacterium of duckweed Lemna minor.</title>
        <authorList>
            <person name="Ishizawa H."/>
            <person name="Kuroda M."/>
            <person name="Ike M."/>
        </authorList>
    </citation>
    <scope>NUCLEOTIDE SEQUENCE [LARGE SCALE GENOMIC DNA]</scope>
    <source>
        <strain evidence="1 2">H3</strain>
    </source>
</reference>